<name>A0A0D2V4S6_GOSRA</name>
<keyword evidence="2" id="KW-1185">Reference proteome</keyword>
<dbReference type="Gramene" id="KJB76774">
    <property type="protein sequence ID" value="KJB76774"/>
    <property type="gene ID" value="B456_012G106600"/>
</dbReference>
<protein>
    <recommendedName>
        <fullName evidence="3">UBN2 domain-containing protein</fullName>
    </recommendedName>
</protein>
<evidence type="ECO:0008006" key="3">
    <source>
        <dbReference type="Google" id="ProtNLM"/>
    </source>
</evidence>
<dbReference type="AlphaFoldDB" id="A0A0D2V4S6"/>
<organism evidence="1 2">
    <name type="scientific">Gossypium raimondii</name>
    <name type="common">Peruvian cotton</name>
    <name type="synonym">Gossypium klotzschianum subsp. raimondii</name>
    <dbReference type="NCBI Taxonomy" id="29730"/>
    <lineage>
        <taxon>Eukaryota</taxon>
        <taxon>Viridiplantae</taxon>
        <taxon>Streptophyta</taxon>
        <taxon>Embryophyta</taxon>
        <taxon>Tracheophyta</taxon>
        <taxon>Spermatophyta</taxon>
        <taxon>Magnoliopsida</taxon>
        <taxon>eudicotyledons</taxon>
        <taxon>Gunneridae</taxon>
        <taxon>Pentapetalae</taxon>
        <taxon>rosids</taxon>
        <taxon>malvids</taxon>
        <taxon>Malvales</taxon>
        <taxon>Malvaceae</taxon>
        <taxon>Malvoideae</taxon>
        <taxon>Gossypium</taxon>
    </lineage>
</organism>
<evidence type="ECO:0000313" key="2">
    <source>
        <dbReference type="Proteomes" id="UP000032304"/>
    </source>
</evidence>
<accession>A0A0D2V4S6</accession>
<dbReference type="EMBL" id="CM001751">
    <property type="protein sequence ID" value="KJB76774.1"/>
    <property type="molecule type" value="Genomic_DNA"/>
</dbReference>
<proteinExistence type="predicted"/>
<reference evidence="1 2" key="1">
    <citation type="journal article" date="2012" name="Nature">
        <title>Repeated polyploidization of Gossypium genomes and the evolution of spinnable cotton fibres.</title>
        <authorList>
            <person name="Paterson A.H."/>
            <person name="Wendel J.F."/>
            <person name="Gundlach H."/>
            <person name="Guo H."/>
            <person name="Jenkins J."/>
            <person name="Jin D."/>
            <person name="Llewellyn D."/>
            <person name="Showmaker K.C."/>
            <person name="Shu S."/>
            <person name="Udall J."/>
            <person name="Yoo M.J."/>
            <person name="Byers R."/>
            <person name="Chen W."/>
            <person name="Doron-Faigenboim A."/>
            <person name="Duke M.V."/>
            <person name="Gong L."/>
            <person name="Grimwood J."/>
            <person name="Grover C."/>
            <person name="Grupp K."/>
            <person name="Hu G."/>
            <person name="Lee T.H."/>
            <person name="Li J."/>
            <person name="Lin L."/>
            <person name="Liu T."/>
            <person name="Marler B.S."/>
            <person name="Page J.T."/>
            <person name="Roberts A.W."/>
            <person name="Romanel E."/>
            <person name="Sanders W.S."/>
            <person name="Szadkowski E."/>
            <person name="Tan X."/>
            <person name="Tang H."/>
            <person name="Xu C."/>
            <person name="Wang J."/>
            <person name="Wang Z."/>
            <person name="Zhang D."/>
            <person name="Zhang L."/>
            <person name="Ashrafi H."/>
            <person name="Bedon F."/>
            <person name="Bowers J.E."/>
            <person name="Brubaker C.L."/>
            <person name="Chee P.W."/>
            <person name="Das S."/>
            <person name="Gingle A.R."/>
            <person name="Haigler C.H."/>
            <person name="Harker D."/>
            <person name="Hoffmann L.V."/>
            <person name="Hovav R."/>
            <person name="Jones D.C."/>
            <person name="Lemke C."/>
            <person name="Mansoor S."/>
            <person name="ur Rahman M."/>
            <person name="Rainville L.N."/>
            <person name="Rambani A."/>
            <person name="Reddy U.K."/>
            <person name="Rong J.K."/>
            <person name="Saranga Y."/>
            <person name="Scheffler B.E."/>
            <person name="Scheffler J.A."/>
            <person name="Stelly D.M."/>
            <person name="Triplett B.A."/>
            <person name="Van Deynze A."/>
            <person name="Vaslin M.F."/>
            <person name="Waghmare V.N."/>
            <person name="Walford S.A."/>
            <person name="Wright R.J."/>
            <person name="Zaki E.A."/>
            <person name="Zhang T."/>
            <person name="Dennis E.S."/>
            <person name="Mayer K.F."/>
            <person name="Peterson D.G."/>
            <person name="Rokhsar D.S."/>
            <person name="Wang X."/>
            <person name="Schmutz J."/>
        </authorList>
    </citation>
    <scope>NUCLEOTIDE SEQUENCE [LARGE SCALE GENOMIC DNA]</scope>
</reference>
<gene>
    <name evidence="1" type="ORF">B456_012G106600</name>
</gene>
<evidence type="ECO:0000313" key="1">
    <source>
        <dbReference type="EMBL" id="KJB76774.1"/>
    </source>
</evidence>
<dbReference type="Proteomes" id="UP000032304">
    <property type="component" value="Chromosome 12"/>
</dbReference>
<sequence>MGSYNGNTLDGIYLSLEFKAIRKVLRSLPKRFSTKATAIEEAKDINAMCIDELVESLQTFEINLDETKRSKIKREKNIFYK</sequence>